<keyword evidence="2 5" id="KW-0808">Transferase</keyword>
<dbReference type="GO" id="GO:0008175">
    <property type="term" value="F:tRNA methyltransferase activity"/>
    <property type="evidence" value="ECO:0007669"/>
    <property type="project" value="UniProtKB-ARBA"/>
</dbReference>
<dbReference type="CDD" id="cd02440">
    <property type="entry name" value="AdoMet_MTases"/>
    <property type="match status" value="1"/>
</dbReference>
<accession>A0A847UFP6</accession>
<proteinExistence type="predicted"/>
<dbReference type="InterPro" id="IPR029063">
    <property type="entry name" value="SAM-dependent_MTases_sf"/>
</dbReference>
<evidence type="ECO:0000259" key="4">
    <source>
        <dbReference type="Pfam" id="PF08241"/>
    </source>
</evidence>
<dbReference type="Proteomes" id="UP000641625">
    <property type="component" value="Unassembled WGS sequence"/>
</dbReference>
<keyword evidence="1 5" id="KW-0489">Methyltransferase</keyword>
<dbReference type="EMBL" id="WOWA01000009">
    <property type="protein sequence ID" value="NLV14603.1"/>
    <property type="molecule type" value="Genomic_DNA"/>
</dbReference>
<evidence type="ECO:0000256" key="3">
    <source>
        <dbReference type="SAM" id="MobiDB-lite"/>
    </source>
</evidence>
<sequence>MPSPDQSAESDEPTRSRAAVRRTYEDIGDHFSKTREYAWPEVESFVDDAGGVETALDVGCGNGRHAELLAGVADHVVGLDASRTLLQAATDRVGDSVALLQGDATRLPLTAGSVDLAVYVATLHHLPSRSARRASLNELARVLAPDARALVSAWSTAHDRFDADTDADAGFDTTVDWTLPGGETVPRFYHIYTPAEFKRDIADSDLRLVSMELSSGNCYGVVEPEGKRT</sequence>
<dbReference type="InterPro" id="IPR051422">
    <property type="entry name" value="AlkB_tRNA_MeTrf/Diox"/>
</dbReference>
<dbReference type="Gene3D" id="3.40.50.150">
    <property type="entry name" value="Vaccinia Virus protein VP39"/>
    <property type="match status" value="1"/>
</dbReference>
<dbReference type="GO" id="GO:0032259">
    <property type="term" value="P:methylation"/>
    <property type="evidence" value="ECO:0007669"/>
    <property type="project" value="UniProtKB-KW"/>
</dbReference>
<dbReference type="PANTHER" id="PTHR13069:SF21">
    <property type="entry name" value="ALKYLATED DNA REPAIR PROTEIN ALKB HOMOLOG 8"/>
    <property type="match status" value="1"/>
</dbReference>
<dbReference type="Pfam" id="PF08241">
    <property type="entry name" value="Methyltransf_11"/>
    <property type="match status" value="1"/>
</dbReference>
<dbReference type="PANTHER" id="PTHR13069">
    <property type="entry name" value="ALKYLATED DNA REPAIR PROTEIN ALKB HOMOLOG 8"/>
    <property type="match status" value="1"/>
</dbReference>
<evidence type="ECO:0000313" key="6">
    <source>
        <dbReference type="Proteomes" id="UP000641625"/>
    </source>
</evidence>
<name>A0A847UFP6_HALAR</name>
<dbReference type="GO" id="GO:0006400">
    <property type="term" value="P:tRNA modification"/>
    <property type="evidence" value="ECO:0007669"/>
    <property type="project" value="UniProtKB-ARBA"/>
</dbReference>
<reference evidence="5" key="1">
    <citation type="submission" date="2019-12" db="EMBL/GenBank/DDBJ databases">
        <title>Whole genome sequencing of Haloarcula argentinensis strain pws5.</title>
        <authorList>
            <person name="Verma D.K."/>
            <person name="Gopal K."/>
            <person name="Prasad E.S."/>
        </authorList>
    </citation>
    <scope>NUCLEOTIDE SEQUENCE</scope>
    <source>
        <strain evidence="5">Pws5</strain>
    </source>
</reference>
<evidence type="ECO:0000313" key="5">
    <source>
        <dbReference type="EMBL" id="NLV14603.1"/>
    </source>
</evidence>
<dbReference type="AlphaFoldDB" id="A0A847UFP6"/>
<gene>
    <name evidence="5" type="ORF">GOC77_15165</name>
</gene>
<dbReference type="InterPro" id="IPR013216">
    <property type="entry name" value="Methyltransf_11"/>
</dbReference>
<dbReference type="RefSeq" id="WP_170098010.1">
    <property type="nucleotide sequence ID" value="NZ_WOWA01000009.1"/>
</dbReference>
<organism evidence="5 6">
    <name type="scientific">Haloarcula argentinensis</name>
    <dbReference type="NCBI Taxonomy" id="43776"/>
    <lineage>
        <taxon>Archaea</taxon>
        <taxon>Methanobacteriati</taxon>
        <taxon>Methanobacteriota</taxon>
        <taxon>Stenosarchaea group</taxon>
        <taxon>Halobacteria</taxon>
        <taxon>Halobacteriales</taxon>
        <taxon>Haloarculaceae</taxon>
        <taxon>Haloarcula</taxon>
    </lineage>
</organism>
<dbReference type="SUPFAM" id="SSF53335">
    <property type="entry name" value="S-adenosyl-L-methionine-dependent methyltransferases"/>
    <property type="match status" value="1"/>
</dbReference>
<feature type="domain" description="Methyltransferase type 11" evidence="4">
    <location>
        <begin position="56"/>
        <end position="149"/>
    </location>
</feature>
<feature type="region of interest" description="Disordered" evidence="3">
    <location>
        <begin position="1"/>
        <end position="23"/>
    </location>
</feature>
<protein>
    <submittedName>
        <fullName evidence="5">Methyltransferase domain-containing protein</fullName>
    </submittedName>
</protein>
<dbReference type="GO" id="GO:0008757">
    <property type="term" value="F:S-adenosylmethionine-dependent methyltransferase activity"/>
    <property type="evidence" value="ECO:0007669"/>
    <property type="project" value="InterPro"/>
</dbReference>
<comment type="caution">
    <text evidence="5">The sequence shown here is derived from an EMBL/GenBank/DDBJ whole genome shotgun (WGS) entry which is preliminary data.</text>
</comment>
<evidence type="ECO:0000256" key="1">
    <source>
        <dbReference type="ARBA" id="ARBA00022603"/>
    </source>
</evidence>
<evidence type="ECO:0000256" key="2">
    <source>
        <dbReference type="ARBA" id="ARBA00022679"/>
    </source>
</evidence>